<dbReference type="InterPro" id="IPR002401">
    <property type="entry name" value="Cyt_P450_E_grp-I"/>
</dbReference>
<evidence type="ECO:0000256" key="3">
    <source>
        <dbReference type="ARBA" id="ARBA00023004"/>
    </source>
</evidence>
<organism evidence="5 6">
    <name type="scientific">Orchesella dallaii</name>
    <dbReference type="NCBI Taxonomy" id="48710"/>
    <lineage>
        <taxon>Eukaryota</taxon>
        <taxon>Metazoa</taxon>
        <taxon>Ecdysozoa</taxon>
        <taxon>Arthropoda</taxon>
        <taxon>Hexapoda</taxon>
        <taxon>Collembola</taxon>
        <taxon>Entomobryomorpha</taxon>
        <taxon>Entomobryoidea</taxon>
        <taxon>Orchesellidae</taxon>
        <taxon>Orchesellinae</taxon>
        <taxon>Orchesella</taxon>
    </lineage>
</organism>
<comment type="caution">
    <text evidence="5">The sequence shown here is derived from an EMBL/GenBank/DDBJ whole genome shotgun (WGS) entry which is preliminary data.</text>
</comment>
<gene>
    <name evidence="5" type="ORF">ODALV1_LOCUS20179</name>
</gene>
<dbReference type="Pfam" id="PF00067">
    <property type="entry name" value="p450"/>
    <property type="match status" value="1"/>
</dbReference>
<dbReference type="InterPro" id="IPR036396">
    <property type="entry name" value="Cyt_P450_sf"/>
</dbReference>
<dbReference type="Proteomes" id="UP001642540">
    <property type="component" value="Unassembled WGS sequence"/>
</dbReference>
<dbReference type="PRINTS" id="PR00385">
    <property type="entry name" value="P450"/>
</dbReference>
<reference evidence="5 6" key="1">
    <citation type="submission" date="2024-08" db="EMBL/GenBank/DDBJ databases">
        <authorList>
            <person name="Cucini C."/>
            <person name="Frati F."/>
        </authorList>
    </citation>
    <scope>NUCLEOTIDE SEQUENCE [LARGE SCALE GENOMIC DNA]</scope>
</reference>
<accession>A0ABP1R916</accession>
<keyword evidence="2" id="KW-0479">Metal-binding</keyword>
<evidence type="ECO:0000256" key="2">
    <source>
        <dbReference type="ARBA" id="ARBA00022723"/>
    </source>
</evidence>
<dbReference type="InterPro" id="IPR050182">
    <property type="entry name" value="Cytochrome_P450_fam2"/>
</dbReference>
<proteinExistence type="inferred from homology"/>
<dbReference type="InterPro" id="IPR001128">
    <property type="entry name" value="Cyt_P450"/>
</dbReference>
<evidence type="ECO:0000313" key="6">
    <source>
        <dbReference type="Proteomes" id="UP001642540"/>
    </source>
</evidence>
<evidence type="ECO:0000256" key="1">
    <source>
        <dbReference type="ARBA" id="ARBA00010617"/>
    </source>
</evidence>
<comment type="similarity">
    <text evidence="1">Belongs to the cytochrome P450 family.</text>
</comment>
<dbReference type="PANTHER" id="PTHR24300:SF403">
    <property type="entry name" value="CYTOCHROME P450 306A1"/>
    <property type="match status" value="1"/>
</dbReference>
<keyword evidence="4" id="KW-0560">Oxidoreductase</keyword>
<name>A0ABP1R916_9HEXA</name>
<dbReference type="SUPFAM" id="SSF48264">
    <property type="entry name" value="Cytochrome P450"/>
    <property type="match status" value="1"/>
</dbReference>
<dbReference type="PANTHER" id="PTHR24300">
    <property type="entry name" value="CYTOCHROME P450 508A4-RELATED"/>
    <property type="match status" value="1"/>
</dbReference>
<dbReference type="Gene3D" id="1.10.630.10">
    <property type="entry name" value="Cytochrome P450"/>
    <property type="match status" value="1"/>
</dbReference>
<keyword evidence="6" id="KW-1185">Reference proteome</keyword>
<sequence length="490" mass="56005">MIAELVILIFVVIIFHRIFRKNDSIRLPAGPRSLPLLGNILALKRKGHLKLSEWADQYGPLFTVKIGIKSALVVNDAKLMKELFGHSAATGKFKTITVLELTKGPYGILNTEGELWHEQRQFLIRTLINFGFGKPTMEPLILADVQEAIDWMKKDMDEHGTVEVFNMYKVGVTNALWCIVSGERQSKDDHTFSLLVDAFLDSLQNSVKSGLFFLSWLKTIAPEYSGYNYLVKTTDDMHDYVRKIFDKHRETFTPGSPRDVIDCYLEQVHNATDPKSTFFGSYGEKNSRAAIVEIFEAGMITSSQTLNWLTLYLTHHQHVQAKLHEEIDRIVGQNRDPSLFDKPKMPYTEAVIQEILRITSLAPLGLMHELLHDIEFHGYLLPKGLLLIPNMYHVHNDKKIWGDPGNFRPERFLNEDESRVIQSNAMVAFQPGKRQCLGEPLLRDVLFLYVTKIFQNLQAFPDPSNPAPNFDYDDGLALVAKPYRVVMKSR</sequence>
<evidence type="ECO:0000256" key="4">
    <source>
        <dbReference type="ARBA" id="ARBA00023033"/>
    </source>
</evidence>
<evidence type="ECO:0008006" key="7">
    <source>
        <dbReference type="Google" id="ProtNLM"/>
    </source>
</evidence>
<protein>
    <recommendedName>
        <fullName evidence="7">Farnesoate epoxidase</fullName>
    </recommendedName>
</protein>
<dbReference type="EMBL" id="CAXLJM020000068">
    <property type="protein sequence ID" value="CAL8123369.1"/>
    <property type="molecule type" value="Genomic_DNA"/>
</dbReference>
<dbReference type="PRINTS" id="PR00463">
    <property type="entry name" value="EP450I"/>
</dbReference>
<keyword evidence="3" id="KW-0408">Iron</keyword>
<keyword evidence="4" id="KW-0503">Monooxygenase</keyword>
<evidence type="ECO:0000313" key="5">
    <source>
        <dbReference type="EMBL" id="CAL8123369.1"/>
    </source>
</evidence>